<dbReference type="Pfam" id="PF12686">
    <property type="entry name" value="DUF3800"/>
    <property type="match status" value="1"/>
</dbReference>
<sequence length="116" mass="13755">MIKGLRKQSFLLTNKVAYVTIDYMYLMYVDESGDCGLSNSPTRYFILTGLIVHETFWQKCFDEIIDYRHKLRVSFNFRIRKELHTTELITDFRKWKHLSSSDRVTIISDFADTLAS</sequence>
<reference evidence="1" key="1">
    <citation type="submission" date="2019-11" db="EMBL/GenBank/DDBJ databases">
        <title>Microbial mats filling the niche in hypersaline microbial mats.</title>
        <authorList>
            <person name="Wong H.L."/>
            <person name="Macleod F.I."/>
            <person name="White R.A. III"/>
            <person name="Burns B.P."/>
        </authorList>
    </citation>
    <scope>NUCLEOTIDE SEQUENCE</scope>
    <source>
        <strain evidence="1">Bin_327</strain>
    </source>
</reference>
<protein>
    <submittedName>
        <fullName evidence="1">DUF3800 domain-containing protein</fullName>
    </submittedName>
</protein>
<dbReference type="Proteomes" id="UP000630660">
    <property type="component" value="Unassembled WGS sequence"/>
</dbReference>
<gene>
    <name evidence="1" type="ORF">GF359_10090</name>
</gene>
<name>A0A9D5QF13_UNCW3</name>
<evidence type="ECO:0000313" key="1">
    <source>
        <dbReference type="EMBL" id="MBD3365550.1"/>
    </source>
</evidence>
<comment type="caution">
    <text evidence="1">The sequence shown here is derived from an EMBL/GenBank/DDBJ whole genome shotgun (WGS) entry which is preliminary data.</text>
</comment>
<organism evidence="1 2">
    <name type="scientific">candidate division WOR-3 bacterium</name>
    <dbReference type="NCBI Taxonomy" id="2052148"/>
    <lineage>
        <taxon>Bacteria</taxon>
        <taxon>Bacteria division WOR-3</taxon>
    </lineage>
</organism>
<dbReference type="EMBL" id="WJKJ01000335">
    <property type="protein sequence ID" value="MBD3365550.1"/>
    <property type="molecule type" value="Genomic_DNA"/>
</dbReference>
<proteinExistence type="predicted"/>
<dbReference type="InterPro" id="IPR024524">
    <property type="entry name" value="DUF3800"/>
</dbReference>
<evidence type="ECO:0000313" key="2">
    <source>
        <dbReference type="Proteomes" id="UP000630660"/>
    </source>
</evidence>
<dbReference type="AlphaFoldDB" id="A0A9D5QF13"/>
<accession>A0A9D5QF13</accession>